<dbReference type="HOGENOM" id="CLU_031317_3_2_6"/>
<gene>
    <name evidence="2" type="ordered locus">HCH_00838</name>
</gene>
<dbReference type="CDD" id="cd16272">
    <property type="entry name" value="RNaseZ_MBL-fold"/>
    <property type="match status" value="1"/>
</dbReference>
<dbReference type="PANTHER" id="PTHR46018">
    <property type="entry name" value="ZINC PHOSPHODIESTERASE ELAC PROTEIN 1"/>
    <property type="match status" value="1"/>
</dbReference>
<reference evidence="2 3" key="1">
    <citation type="journal article" date="2005" name="Nucleic Acids Res.">
        <title>Genomic blueprint of Hahella chejuensis, a marine microbe producing an algicidal agent.</title>
        <authorList>
            <person name="Jeong H."/>
            <person name="Yim J.H."/>
            <person name="Lee C."/>
            <person name="Choi S.-H."/>
            <person name="Park Y.K."/>
            <person name="Yoon S.H."/>
            <person name="Hur C.-G."/>
            <person name="Kang H.-Y."/>
            <person name="Kim D."/>
            <person name="Lee H.H."/>
            <person name="Park K.H."/>
            <person name="Park S.-H."/>
            <person name="Park H.-S."/>
            <person name="Lee H.K."/>
            <person name="Oh T.K."/>
            <person name="Kim J.F."/>
        </authorList>
    </citation>
    <scope>NUCLEOTIDE SEQUENCE [LARGE SCALE GENOMIC DNA]</scope>
    <source>
        <strain evidence="2 3">KCTC 2396</strain>
    </source>
</reference>
<dbReference type="Pfam" id="PF23023">
    <property type="entry name" value="Anti-Pycsar_Apyc1"/>
    <property type="match status" value="1"/>
</dbReference>
<protein>
    <submittedName>
        <fullName evidence="2">Metal-dependent Hydrolase of the beta-lactamase superfamily III</fullName>
    </submittedName>
</protein>
<dbReference type="KEGG" id="hch:HCH_00838"/>
<sequence length="251" mass="28208">MKNLLIVGNGEAFSEECNTSFLLQSADGSILIDCGYQVPPRLWAGDLHQNIDLVLLTHHHADHSFGVVPLLVRYLEEKRTRPLKIWGPAGTETFIKSLLEHGYPGVSKYFKYTIEFAEFDTLDSKQYGDVSIRCAPTVHSIPNLLYRLDFNGRSFSISGDGKLTPEAVELIQGVDLHLQEVYELNDNIPSHYSFSEVLQFAQSGGAASVGVTHMCRNEISVITETYDKLVRENEIEKDRLFITYAGQTFAF</sequence>
<dbReference type="InterPro" id="IPR036866">
    <property type="entry name" value="RibonucZ/Hydroxyglut_hydro"/>
</dbReference>
<evidence type="ECO:0000259" key="1">
    <source>
        <dbReference type="SMART" id="SM00849"/>
    </source>
</evidence>
<organism evidence="2 3">
    <name type="scientific">Hahella chejuensis (strain KCTC 2396)</name>
    <dbReference type="NCBI Taxonomy" id="349521"/>
    <lineage>
        <taxon>Bacteria</taxon>
        <taxon>Pseudomonadati</taxon>
        <taxon>Pseudomonadota</taxon>
        <taxon>Gammaproteobacteria</taxon>
        <taxon>Oceanospirillales</taxon>
        <taxon>Hahellaceae</taxon>
        <taxon>Hahella</taxon>
    </lineage>
</organism>
<dbReference type="Proteomes" id="UP000000238">
    <property type="component" value="Chromosome"/>
</dbReference>
<evidence type="ECO:0000313" key="3">
    <source>
        <dbReference type="Proteomes" id="UP000000238"/>
    </source>
</evidence>
<dbReference type="SUPFAM" id="SSF56281">
    <property type="entry name" value="Metallo-hydrolase/oxidoreductase"/>
    <property type="match status" value="1"/>
</dbReference>
<dbReference type="InterPro" id="IPR001279">
    <property type="entry name" value="Metallo-B-lactamas"/>
</dbReference>
<dbReference type="AlphaFoldDB" id="Q2SNP3"/>
<dbReference type="SMART" id="SM00849">
    <property type="entry name" value="Lactamase_B"/>
    <property type="match status" value="1"/>
</dbReference>
<proteinExistence type="predicted"/>
<name>Q2SNP3_HAHCH</name>
<dbReference type="eggNOG" id="COG1234">
    <property type="taxonomic scope" value="Bacteria"/>
</dbReference>
<dbReference type="OrthoDB" id="9803916at2"/>
<dbReference type="Gene3D" id="3.60.15.10">
    <property type="entry name" value="Ribonuclease Z/Hydroxyacylglutathione hydrolase-like"/>
    <property type="match status" value="1"/>
</dbReference>
<dbReference type="STRING" id="349521.HCH_00838"/>
<accession>Q2SNP3</accession>
<dbReference type="EMBL" id="CP000155">
    <property type="protein sequence ID" value="ABC27731.1"/>
    <property type="molecule type" value="Genomic_DNA"/>
</dbReference>
<dbReference type="PANTHER" id="PTHR46018:SF2">
    <property type="entry name" value="ZINC PHOSPHODIESTERASE ELAC PROTEIN 1"/>
    <property type="match status" value="1"/>
</dbReference>
<evidence type="ECO:0000313" key="2">
    <source>
        <dbReference type="EMBL" id="ABC27731.1"/>
    </source>
</evidence>
<keyword evidence="3" id="KW-1185">Reference proteome</keyword>
<dbReference type="GO" id="GO:0042781">
    <property type="term" value="F:3'-tRNA processing endoribonuclease activity"/>
    <property type="evidence" value="ECO:0007669"/>
    <property type="project" value="TreeGrafter"/>
</dbReference>
<keyword evidence="2" id="KW-0378">Hydrolase</keyword>
<dbReference type="RefSeq" id="WP_011394808.1">
    <property type="nucleotide sequence ID" value="NC_007645.1"/>
</dbReference>
<feature type="domain" description="Metallo-beta-lactamase" evidence="1">
    <location>
        <begin position="17"/>
        <end position="213"/>
    </location>
</feature>